<feature type="chain" id="PRO_5015339866" description="subtilisin" evidence="8">
    <location>
        <begin position="19"/>
        <end position="240"/>
    </location>
</feature>
<keyword evidence="11" id="KW-1185">Reference proteome</keyword>
<reference evidence="10 11" key="1">
    <citation type="submission" date="2017-12" db="EMBL/GenBank/DDBJ databases">
        <title>Sequencing, de novo assembly and annotation of complete genome of a new Thraustochytrid species, strain FCC1311.</title>
        <authorList>
            <person name="Sedici K."/>
            <person name="Godart F."/>
            <person name="Aiese Cigliano R."/>
            <person name="Sanseverino W."/>
            <person name="Barakat M."/>
            <person name="Ortet P."/>
            <person name="Marechal E."/>
            <person name="Cagnac O."/>
            <person name="Amato A."/>
        </authorList>
    </citation>
    <scope>NUCLEOTIDE SEQUENCE [LARGE SCALE GENOMIC DNA]</scope>
</reference>
<dbReference type="InParanoid" id="A0A2R5GCD0"/>
<proteinExistence type="inferred from homology"/>
<protein>
    <recommendedName>
        <fullName evidence="6">subtilisin</fullName>
        <ecNumber evidence="6">3.4.21.62</ecNumber>
    </recommendedName>
</protein>
<keyword evidence="3" id="KW-0378">Hydrolase</keyword>
<dbReference type="AlphaFoldDB" id="A0A2R5GCD0"/>
<dbReference type="Pfam" id="PF00082">
    <property type="entry name" value="Peptidase_S8"/>
    <property type="match status" value="1"/>
</dbReference>
<dbReference type="PROSITE" id="PS00137">
    <property type="entry name" value="SUBTILASE_HIS"/>
    <property type="match status" value="1"/>
</dbReference>
<feature type="signal peptide" evidence="8">
    <location>
        <begin position="1"/>
        <end position="18"/>
    </location>
</feature>
<evidence type="ECO:0000259" key="9">
    <source>
        <dbReference type="Pfam" id="PF00082"/>
    </source>
</evidence>
<dbReference type="GO" id="GO:0004252">
    <property type="term" value="F:serine-type endopeptidase activity"/>
    <property type="evidence" value="ECO:0007669"/>
    <property type="project" value="UniProtKB-EC"/>
</dbReference>
<dbReference type="Proteomes" id="UP000241890">
    <property type="component" value="Unassembled WGS sequence"/>
</dbReference>
<evidence type="ECO:0000256" key="4">
    <source>
        <dbReference type="ARBA" id="ARBA00022825"/>
    </source>
</evidence>
<dbReference type="PROSITE" id="PS51892">
    <property type="entry name" value="SUBTILASE"/>
    <property type="match status" value="1"/>
</dbReference>
<dbReference type="InterPro" id="IPR022398">
    <property type="entry name" value="Peptidase_S8_His-AS"/>
</dbReference>
<dbReference type="InterPro" id="IPR036852">
    <property type="entry name" value="Peptidase_S8/S53_dom_sf"/>
</dbReference>
<sequence length="240" mass="24469">MEAFRILLLAAAVAAARGILLDVDPSSCQEAQALVGELELQAEIAEAVVADAFCVFDVDTDLPGPDLREALGNPAWLLAAEENAPFAAEALWHLDRINQAAPPLDGDSTAPYTGAGVTVYVLDTPVQRMHPEFDGRATVAPGNDGNMTNGHGTFVASLAAGANVGAAPRARVHAVPVLDDEGAGSTLSVLRGLAAVSRTQRSAAVILMAFSGPRSAVLERAAAALAANNILVAAAGNESG</sequence>
<gene>
    <name evidence="10" type="ORF">FCC1311_048572</name>
</gene>
<evidence type="ECO:0000256" key="7">
    <source>
        <dbReference type="PROSITE-ProRule" id="PRU01240"/>
    </source>
</evidence>
<organism evidence="10 11">
    <name type="scientific">Hondaea fermentalgiana</name>
    <dbReference type="NCBI Taxonomy" id="2315210"/>
    <lineage>
        <taxon>Eukaryota</taxon>
        <taxon>Sar</taxon>
        <taxon>Stramenopiles</taxon>
        <taxon>Bigyra</taxon>
        <taxon>Labyrinthulomycetes</taxon>
        <taxon>Thraustochytrida</taxon>
        <taxon>Thraustochytriidae</taxon>
        <taxon>Hondaea</taxon>
    </lineage>
</organism>
<evidence type="ECO:0000313" key="11">
    <source>
        <dbReference type="Proteomes" id="UP000241890"/>
    </source>
</evidence>
<dbReference type="InterPro" id="IPR015500">
    <property type="entry name" value="Peptidase_S8_subtilisin-rel"/>
</dbReference>
<dbReference type="PRINTS" id="PR00723">
    <property type="entry name" value="SUBTILISIN"/>
</dbReference>
<feature type="non-terminal residue" evidence="10">
    <location>
        <position position="240"/>
    </location>
</feature>
<dbReference type="PANTHER" id="PTHR43806">
    <property type="entry name" value="PEPTIDASE S8"/>
    <property type="match status" value="1"/>
</dbReference>
<dbReference type="EC" id="3.4.21.62" evidence="6"/>
<evidence type="ECO:0000256" key="1">
    <source>
        <dbReference type="ARBA" id="ARBA00011073"/>
    </source>
</evidence>
<evidence type="ECO:0000256" key="3">
    <source>
        <dbReference type="ARBA" id="ARBA00022801"/>
    </source>
</evidence>
<evidence type="ECO:0000256" key="2">
    <source>
        <dbReference type="ARBA" id="ARBA00022670"/>
    </source>
</evidence>
<dbReference type="GO" id="GO:0006508">
    <property type="term" value="P:proteolysis"/>
    <property type="evidence" value="ECO:0007669"/>
    <property type="project" value="UniProtKB-KW"/>
</dbReference>
<keyword evidence="2 10" id="KW-0645">Protease</keyword>
<dbReference type="OrthoDB" id="47834at2759"/>
<comment type="caution">
    <text evidence="10">The sequence shown here is derived from an EMBL/GenBank/DDBJ whole genome shotgun (WGS) entry which is preliminary data.</text>
</comment>
<dbReference type="PANTHER" id="PTHR43806:SF11">
    <property type="entry name" value="CEREVISIN-RELATED"/>
    <property type="match status" value="1"/>
</dbReference>
<dbReference type="InterPro" id="IPR050131">
    <property type="entry name" value="Peptidase_S8_subtilisin-like"/>
</dbReference>
<keyword evidence="8" id="KW-0732">Signal</keyword>
<comment type="similarity">
    <text evidence="1 7">Belongs to the peptidase S8 family.</text>
</comment>
<dbReference type="SUPFAM" id="SSF52743">
    <property type="entry name" value="Subtilisin-like"/>
    <property type="match status" value="1"/>
</dbReference>
<dbReference type="Gene3D" id="3.40.50.200">
    <property type="entry name" value="Peptidase S8/S53 domain"/>
    <property type="match status" value="1"/>
</dbReference>
<dbReference type="InterPro" id="IPR000209">
    <property type="entry name" value="Peptidase_S8/S53_dom"/>
</dbReference>
<evidence type="ECO:0000256" key="6">
    <source>
        <dbReference type="ARBA" id="ARBA00023619"/>
    </source>
</evidence>
<feature type="domain" description="Peptidase S8/S53" evidence="9">
    <location>
        <begin position="114"/>
        <end position="238"/>
    </location>
</feature>
<accession>A0A2R5GCD0</accession>
<evidence type="ECO:0000256" key="5">
    <source>
        <dbReference type="ARBA" id="ARBA00023529"/>
    </source>
</evidence>
<dbReference type="GO" id="GO:0005615">
    <property type="term" value="C:extracellular space"/>
    <property type="evidence" value="ECO:0007669"/>
    <property type="project" value="TreeGrafter"/>
</dbReference>
<dbReference type="EMBL" id="BEYU01000045">
    <property type="protein sequence ID" value="GBG28636.1"/>
    <property type="molecule type" value="Genomic_DNA"/>
</dbReference>
<name>A0A2R5GCD0_9STRA</name>
<comment type="catalytic activity">
    <reaction evidence="5">
        <text>Hydrolysis of proteins with broad specificity for peptide bonds, and a preference for a large uncharged residue in P1. Hydrolyzes peptide amides.</text>
        <dbReference type="EC" id="3.4.21.62"/>
    </reaction>
</comment>
<keyword evidence="4" id="KW-0720">Serine protease</keyword>
<comment type="caution">
    <text evidence="7">Lacks conserved residue(s) required for the propagation of feature annotation.</text>
</comment>
<evidence type="ECO:0000313" key="10">
    <source>
        <dbReference type="EMBL" id="GBG28636.1"/>
    </source>
</evidence>
<evidence type="ECO:0000256" key="8">
    <source>
        <dbReference type="SAM" id="SignalP"/>
    </source>
</evidence>